<dbReference type="AlphaFoldDB" id="A0A5K7WXY9"/>
<evidence type="ECO:0000313" key="1">
    <source>
        <dbReference type="EMBL" id="BBN99162.1"/>
    </source>
</evidence>
<organism evidence="1 2">
    <name type="scientific">Sporolactobacillus terrae</name>
    <dbReference type="NCBI Taxonomy" id="269673"/>
    <lineage>
        <taxon>Bacteria</taxon>
        <taxon>Bacillati</taxon>
        <taxon>Bacillota</taxon>
        <taxon>Bacilli</taxon>
        <taxon>Bacillales</taxon>
        <taxon>Sporolactobacillaceae</taxon>
        <taxon>Sporolactobacillus</taxon>
    </lineage>
</organism>
<reference evidence="1 2" key="1">
    <citation type="submission" date="2019-09" db="EMBL/GenBank/DDBJ databases">
        <title>Complete genome sequence of Sporolactobacillus terrae 70-3.</title>
        <authorList>
            <person name="Tanaka N."/>
            <person name="Shiwa Y."/>
            <person name="Fujita N."/>
            <person name="Tanasupawat S."/>
        </authorList>
    </citation>
    <scope>NUCLEOTIDE SEQUENCE [LARGE SCALE GENOMIC DNA]</scope>
    <source>
        <strain evidence="1 2">70-3</strain>
    </source>
</reference>
<gene>
    <name evidence="1" type="ORF">St703_18670</name>
</gene>
<protein>
    <recommendedName>
        <fullName evidence="3">Phage gp6-like head-tail connector protein</fullName>
    </recommendedName>
</protein>
<accession>A0A5K7WXY9</accession>
<dbReference type="EMBL" id="AP021853">
    <property type="protein sequence ID" value="BBN99162.1"/>
    <property type="molecule type" value="Genomic_DNA"/>
</dbReference>
<evidence type="ECO:0000313" key="2">
    <source>
        <dbReference type="Proteomes" id="UP000326951"/>
    </source>
</evidence>
<dbReference type="RefSeq" id="WP_152080546.1">
    <property type="nucleotide sequence ID" value="NZ_AP021853.1"/>
</dbReference>
<proteinExistence type="predicted"/>
<sequence>MDAESKKTLLDLLKLDLGITHELRDTYFSSLLETAESEIVRMGAMLDLTKADDQILLVDYAAWGYRKRLENVPMARSIQFRIHNRIIQKAGAADAKSEA</sequence>
<dbReference type="Proteomes" id="UP000326951">
    <property type="component" value="Chromosome"/>
</dbReference>
<name>A0A5K7WXY9_9BACL</name>
<evidence type="ECO:0008006" key="3">
    <source>
        <dbReference type="Google" id="ProtNLM"/>
    </source>
</evidence>